<reference evidence="3 4" key="1">
    <citation type="submission" date="2012-02" db="EMBL/GenBank/DDBJ databases">
        <title>Whole genome shotgun sequence of Escherichia hermannii NBRC 105704.</title>
        <authorList>
            <person name="Yoshida I."/>
            <person name="Hosoyama A."/>
            <person name="Tsuchikane K."/>
            <person name="Katsumata H."/>
            <person name="Yamazaki S."/>
            <person name="Fujita N."/>
        </authorList>
    </citation>
    <scope>NUCLEOTIDE SEQUENCE [LARGE SCALE GENOMIC DNA]</scope>
    <source>
        <strain evidence="3 4">NBRC 105704</strain>
    </source>
</reference>
<feature type="region of interest" description="Disordered" evidence="1">
    <location>
        <begin position="48"/>
        <end position="78"/>
    </location>
</feature>
<accession>H5V624</accession>
<dbReference type="InterPro" id="IPR007684">
    <property type="entry name" value="Znf_Ogr/Delta"/>
</dbReference>
<comment type="caution">
    <text evidence="3">The sequence shown here is derived from an EMBL/GenBank/DDBJ whole genome shotgun (WGS) entry which is preliminary data.</text>
</comment>
<evidence type="ECO:0000259" key="2">
    <source>
        <dbReference type="Pfam" id="PF04606"/>
    </source>
</evidence>
<organism evidence="3 4">
    <name type="scientific">Atlantibacter hermannii NBRC 105704</name>
    <dbReference type="NCBI Taxonomy" id="1115512"/>
    <lineage>
        <taxon>Bacteria</taxon>
        <taxon>Pseudomonadati</taxon>
        <taxon>Pseudomonadota</taxon>
        <taxon>Gammaproteobacteria</taxon>
        <taxon>Enterobacterales</taxon>
        <taxon>Enterobacteriaceae</taxon>
        <taxon>Atlantibacter</taxon>
    </lineage>
</organism>
<dbReference type="Proteomes" id="UP000010297">
    <property type="component" value="Unassembled WGS sequence"/>
</dbReference>
<protein>
    <submittedName>
        <fullName evidence="3">Putative phage transcriptional activator</fullName>
    </submittedName>
</protein>
<keyword evidence="4" id="KW-1185">Reference proteome</keyword>
<sequence>MIHCPFCKQAAHARTSRYLSESVKHRYYQCTNLLCSASFRSMESIDSIIRPPSEGGEADDFIKAESGRARTQRPSATQ</sequence>
<evidence type="ECO:0000313" key="3">
    <source>
        <dbReference type="EMBL" id="GAB53432.1"/>
    </source>
</evidence>
<dbReference type="eggNOG" id="ENOG5032Y32">
    <property type="taxonomic scope" value="Bacteria"/>
</dbReference>
<dbReference type="AlphaFoldDB" id="H5V624"/>
<evidence type="ECO:0000256" key="1">
    <source>
        <dbReference type="SAM" id="MobiDB-lite"/>
    </source>
</evidence>
<name>H5V624_ATLHE</name>
<gene>
    <name evidence="3" type="ORF">EH105704_15_00440</name>
</gene>
<evidence type="ECO:0000313" key="4">
    <source>
        <dbReference type="Proteomes" id="UP000010297"/>
    </source>
</evidence>
<feature type="domain" description="Zinc finger Ogr/Delta-type" evidence="2">
    <location>
        <begin position="3"/>
        <end position="49"/>
    </location>
</feature>
<dbReference type="Pfam" id="PF04606">
    <property type="entry name" value="Ogr_Delta"/>
    <property type="match status" value="1"/>
</dbReference>
<dbReference type="GeneID" id="84663461"/>
<dbReference type="EMBL" id="BAFF01000015">
    <property type="protein sequence ID" value="GAB53432.1"/>
    <property type="molecule type" value="Genomic_DNA"/>
</dbReference>
<proteinExistence type="predicted"/>
<dbReference type="RefSeq" id="WP_002437740.1">
    <property type="nucleotide sequence ID" value="NZ_BAFF01000015.1"/>
</dbReference>